<protein>
    <recommendedName>
        <fullName evidence="1">DUF362 domain-containing protein</fullName>
    </recommendedName>
</protein>
<comment type="caution">
    <text evidence="2">The sequence shown here is derived from an EMBL/GenBank/DDBJ whole genome shotgun (WGS) entry which is preliminary data.</text>
</comment>
<evidence type="ECO:0000313" key="2">
    <source>
        <dbReference type="EMBL" id="GFO85791.1"/>
    </source>
</evidence>
<dbReference type="AlphaFoldDB" id="A0A916VDK9"/>
<name>A0A916VDK9_9FIRM</name>
<dbReference type="Pfam" id="PF04015">
    <property type="entry name" value="DUF362"/>
    <property type="match status" value="1"/>
</dbReference>
<evidence type="ECO:0000313" key="3">
    <source>
        <dbReference type="Proteomes" id="UP000613208"/>
    </source>
</evidence>
<keyword evidence="3" id="KW-1185">Reference proteome</keyword>
<dbReference type="Proteomes" id="UP000613208">
    <property type="component" value="Unassembled WGS sequence"/>
</dbReference>
<dbReference type="EMBL" id="BLYI01000046">
    <property type="protein sequence ID" value="GFO85791.1"/>
    <property type="molecule type" value="Genomic_DNA"/>
</dbReference>
<proteinExistence type="predicted"/>
<dbReference type="RefSeq" id="WP_201311485.1">
    <property type="nucleotide sequence ID" value="NZ_BLYI01000046.1"/>
</dbReference>
<gene>
    <name evidence="2" type="ORF">ANBU17_21380</name>
</gene>
<accession>A0A916VDK9</accession>
<feature type="domain" description="DUF362" evidence="1">
    <location>
        <begin position="38"/>
        <end position="229"/>
    </location>
</feature>
<evidence type="ECO:0000259" key="1">
    <source>
        <dbReference type="Pfam" id="PF04015"/>
    </source>
</evidence>
<organism evidence="2 3">
    <name type="scientific">Anaerostipes butyraticus</name>
    <dbReference type="NCBI Taxonomy" id="645466"/>
    <lineage>
        <taxon>Bacteria</taxon>
        <taxon>Bacillati</taxon>
        <taxon>Bacillota</taxon>
        <taxon>Clostridia</taxon>
        <taxon>Lachnospirales</taxon>
        <taxon>Lachnospiraceae</taxon>
        <taxon>Anaerostipes</taxon>
    </lineage>
</organism>
<sequence>MKQNDIYMIQGTDYKEMTMKLLEHIDLASDIVVRSKRIGIKPNLINATPASHGATTHPEILDGLLTYLKRKGFQNVCVLESSWVGEKTSRAVRANGTLEVCEKHQIEFMDLQKDQSVVCSGGGMEIKVCQKALEIEYMINLPVVKGHCQTKITCALKNCKGLIPNSEKRRFHTMGLHRPIACLNTIIHQDLILADNICGDLDFEEGGSPVAMNRILAFRDPVLCDSFAAEIMGYEPYDIEYIRLAEELGVGSADTEKARIHALNREAETVKQAAPKGQAAKLAAYVKAKDACSACYGSLIYALNRLDEQGRLNHKKKKSLAIGQGYRKKQGTYGIGNCTSCFRKYAAGCLPKAVDVVRFLEEEWE</sequence>
<dbReference type="InterPro" id="IPR007160">
    <property type="entry name" value="DUF362"/>
</dbReference>
<reference evidence="2" key="1">
    <citation type="submission" date="2020-06" db="EMBL/GenBank/DDBJ databases">
        <title>Characterization of fructooligosaccharide metabolism and fructooligosaccharide-degrading enzymes in human commensal butyrate producers.</title>
        <authorList>
            <person name="Tanno H."/>
            <person name="Fujii T."/>
            <person name="Hirano K."/>
            <person name="Maeno S."/>
            <person name="Tonozuka T."/>
            <person name="Sakamoto M."/>
            <person name="Ohkuma M."/>
            <person name="Tochio T."/>
            <person name="Endo A."/>
        </authorList>
    </citation>
    <scope>NUCLEOTIDE SEQUENCE</scope>
    <source>
        <strain evidence="2">JCM 17466</strain>
    </source>
</reference>